<gene>
    <name evidence="1" type="ORF">M9H77_30770</name>
</gene>
<accession>A0ACC0A0G2</accession>
<evidence type="ECO:0000313" key="2">
    <source>
        <dbReference type="Proteomes" id="UP001060085"/>
    </source>
</evidence>
<comment type="caution">
    <text evidence="1">The sequence shown here is derived from an EMBL/GenBank/DDBJ whole genome shotgun (WGS) entry which is preliminary data.</text>
</comment>
<organism evidence="1 2">
    <name type="scientific">Catharanthus roseus</name>
    <name type="common">Madagascar periwinkle</name>
    <name type="synonym">Vinca rosea</name>
    <dbReference type="NCBI Taxonomy" id="4058"/>
    <lineage>
        <taxon>Eukaryota</taxon>
        <taxon>Viridiplantae</taxon>
        <taxon>Streptophyta</taxon>
        <taxon>Embryophyta</taxon>
        <taxon>Tracheophyta</taxon>
        <taxon>Spermatophyta</taxon>
        <taxon>Magnoliopsida</taxon>
        <taxon>eudicotyledons</taxon>
        <taxon>Gunneridae</taxon>
        <taxon>Pentapetalae</taxon>
        <taxon>asterids</taxon>
        <taxon>lamiids</taxon>
        <taxon>Gentianales</taxon>
        <taxon>Apocynaceae</taxon>
        <taxon>Rauvolfioideae</taxon>
        <taxon>Vinceae</taxon>
        <taxon>Catharanthinae</taxon>
        <taxon>Catharanthus</taxon>
    </lineage>
</organism>
<sequence length="970" mass="102999">MKKAFGQTVRDLKREVNKKVLKVPSIEQKVLDATSNEPWGPHGTLLADIAQASKNYHEYQMIMAVIWKRINDTGKNWRHVYKALTVLEYLVANGSERVIDEIREHAYQIQTLSDFQYIDSSGRDQGNNVRKKSQSLVVLVNDKERIHEVRQKAAVNRDKFRNTSTGSMYRPGSHSNIGGYSGYDDDRYGSRDEDRNGYGREREWGNRDDERYGRYADSYGRDGDRYGRDYEDRYGRDGYRDEDYRGRSRSVDGNQYGSTRSRSSDRDRERGFEDDGQYSSRGSGARADDQSQDGSSGGRHLERKFSEQNLGAPPSYEEAVGASQSPTHGEQVGELPPTFAPKSSSPPPSLSPAQAANTSAPKPAPASPPASVSSASAPVAPVAERKEVDSFDEFDPRGSFSAVPATSHAPGSTNLGAPEIDLLGSLSDSLALVPATATSSETDASVSYNAGPFAATTSASSVPGQRFDDPFGDGPFRAIPSMENLPAQSQNILPASSFHQPLNRSSEGAQLAAPKAEIVNGFGDDFPSATNIPSSAASFLPPANMQYSQQEQSSPNPEIDILADILPPTGTQPLANSQTAYPAPTVQPSPQVSFPPQNVQTQSETGFSYQPVPTVAAPRSFSTQSGQPVGLSFPAQPGQPLAQANFQAQSGQLVPQNFHAQITHPASLAGFPAQAGQASQTGFPTQTSQTTSVGGFPSQMVSSPQAGFHSQSTQQNGNFYGSYNPQMGSAGPVAPLINSQVSSGAAVHNNSVNFLSQSGSSAPASVHTGPLSPQVGSSIPVVSQTTVSLTAAQPAKDKFETKSTVWADTLSRGLVNLNISGSKINPLSDIGIDFDAINRKEKRMEKPTTAPATSTINMGKAMGSGSGIGRAGAGALRPPQNPILGSGMGMGMGVGAGVPRMGMGGYGAVNQPMGMGMNMNPNMSMGMGMGQEGQMQRPMAFAPGSAMPGGYNPMMGTGNYSQQTYGGGYR</sequence>
<dbReference type="EMBL" id="CM044707">
    <property type="protein sequence ID" value="KAI5653583.1"/>
    <property type="molecule type" value="Genomic_DNA"/>
</dbReference>
<protein>
    <submittedName>
        <fullName evidence="1">Uncharacterized protein</fullName>
    </submittedName>
</protein>
<reference evidence="2" key="1">
    <citation type="journal article" date="2023" name="Nat. Plants">
        <title>Single-cell RNA sequencing provides a high-resolution roadmap for understanding the multicellular compartmentation of specialized metabolism.</title>
        <authorList>
            <person name="Sun S."/>
            <person name="Shen X."/>
            <person name="Li Y."/>
            <person name="Li Y."/>
            <person name="Wang S."/>
            <person name="Li R."/>
            <person name="Zhang H."/>
            <person name="Shen G."/>
            <person name="Guo B."/>
            <person name="Wei J."/>
            <person name="Xu J."/>
            <person name="St-Pierre B."/>
            <person name="Chen S."/>
            <person name="Sun C."/>
        </authorList>
    </citation>
    <scope>NUCLEOTIDE SEQUENCE [LARGE SCALE GENOMIC DNA]</scope>
</reference>
<keyword evidence="2" id="KW-1185">Reference proteome</keyword>
<evidence type="ECO:0000313" key="1">
    <source>
        <dbReference type="EMBL" id="KAI5653583.1"/>
    </source>
</evidence>
<dbReference type="Proteomes" id="UP001060085">
    <property type="component" value="Linkage Group LG07"/>
</dbReference>
<name>A0ACC0A0G2_CATRO</name>
<proteinExistence type="predicted"/>